<protein>
    <recommendedName>
        <fullName evidence="6">Chlororespiratory reduction 4</fullName>
    </recommendedName>
</protein>
<dbReference type="FunFam" id="1.25.40.10:FF:000690">
    <property type="entry name" value="Pentatricopeptide repeat-containing protein"/>
    <property type="match status" value="1"/>
</dbReference>
<proteinExistence type="inferred from homology"/>
<keyword evidence="5" id="KW-1185">Reference proteome</keyword>
<sequence>MMQISVPLRTPTWFSRRRLLEEKLSDLHKCSNLEHVKQIHAQILKADLHQDLYVAPKLIAAFSLSRQILSAVNVFNQIPEPNVHCYNALIRAHAQNSQPSHAFAVFFEMQRCEMCPDNFTYPYLLKACIGQSWLPVIQMIHSHIEKTGLYSDIFVPNALIDSYSKCGPCGLTAALNLFTSMEEKDIVTWNSMIGGLTKAGELEKAYKLFDEMPVRDMVSWNTMLDGYTKKGDMDKAFKLFEKMPERNIISWSTMVWGYCKAGDIDMARIMFDKSPAKNIILWTTLISGYAERGLVREASTLYEQMEETRLKPDDATMISILAACAESGIMCLGEKIHASINRSRYKCSTKVSNALIDMYAKCGCLEAAFDVFNGIGKKDVVSWNAMLQGLAVHGHGKKALELFSRMIHEEFEPDKFTLVGLLCACSHAGLVEEGRKYFYSMEKVYGIVPEIEHYGCMMDLLGRGGHLKEAFALLHSMPMEPNAKILGTLLGACRMHNAADLARAVSVHLLKLEPSDVGNYSLLSNIYAQAGDWTSVADVRMQMKRHTGGQKPSGASSIELEQKVYDFTVLDRSHPRSDDIYQMIDRLAHDLKLVGYAPVVEE</sequence>
<dbReference type="InterPro" id="IPR046848">
    <property type="entry name" value="E_motif"/>
</dbReference>
<comment type="similarity">
    <text evidence="1">Belongs to the PPR family. PCMP-H subfamily.</text>
</comment>
<dbReference type="PANTHER" id="PTHR47926">
    <property type="entry name" value="PENTATRICOPEPTIDE REPEAT-CONTAINING PROTEIN"/>
    <property type="match status" value="1"/>
</dbReference>
<organism evidence="4 5">
    <name type="scientific">Acacia crassicarpa</name>
    <name type="common">northern wattle</name>
    <dbReference type="NCBI Taxonomy" id="499986"/>
    <lineage>
        <taxon>Eukaryota</taxon>
        <taxon>Viridiplantae</taxon>
        <taxon>Streptophyta</taxon>
        <taxon>Embryophyta</taxon>
        <taxon>Tracheophyta</taxon>
        <taxon>Spermatophyta</taxon>
        <taxon>Magnoliopsida</taxon>
        <taxon>eudicotyledons</taxon>
        <taxon>Gunneridae</taxon>
        <taxon>Pentapetalae</taxon>
        <taxon>rosids</taxon>
        <taxon>fabids</taxon>
        <taxon>Fabales</taxon>
        <taxon>Fabaceae</taxon>
        <taxon>Caesalpinioideae</taxon>
        <taxon>mimosoid clade</taxon>
        <taxon>Acacieae</taxon>
        <taxon>Acacia</taxon>
    </lineage>
</organism>
<dbReference type="InterPro" id="IPR011990">
    <property type="entry name" value="TPR-like_helical_dom_sf"/>
</dbReference>
<dbReference type="Gene3D" id="1.25.40.10">
    <property type="entry name" value="Tetratricopeptide repeat domain"/>
    <property type="match status" value="4"/>
</dbReference>
<dbReference type="AlphaFoldDB" id="A0AAE1MY67"/>
<comment type="caution">
    <text evidence="4">The sequence shown here is derived from an EMBL/GenBank/DDBJ whole genome shotgun (WGS) entry which is preliminary data.</text>
</comment>
<dbReference type="Pfam" id="PF13041">
    <property type="entry name" value="PPR_2"/>
    <property type="match status" value="5"/>
</dbReference>
<dbReference type="PANTHER" id="PTHR47926:SF413">
    <property type="entry name" value="REPEAT (TPR)-LIKE SUPERFAMILY PROTEIN, PUTATIVE-RELATED"/>
    <property type="match status" value="1"/>
</dbReference>
<dbReference type="PROSITE" id="PS51375">
    <property type="entry name" value="PPR"/>
    <property type="match status" value="5"/>
</dbReference>
<keyword evidence="2" id="KW-0677">Repeat</keyword>
<evidence type="ECO:0000256" key="3">
    <source>
        <dbReference type="PROSITE-ProRule" id="PRU00708"/>
    </source>
</evidence>
<gene>
    <name evidence="4" type="ORF">QN277_011198</name>
</gene>
<dbReference type="GO" id="GO:0003729">
    <property type="term" value="F:mRNA binding"/>
    <property type="evidence" value="ECO:0007669"/>
    <property type="project" value="UniProtKB-ARBA"/>
</dbReference>
<dbReference type="FunFam" id="1.25.40.10:FF:000333">
    <property type="entry name" value="Pentatricopeptide repeat-containing protein"/>
    <property type="match status" value="1"/>
</dbReference>
<feature type="repeat" description="PPR" evidence="3">
    <location>
        <begin position="82"/>
        <end position="116"/>
    </location>
</feature>
<dbReference type="FunFam" id="1.25.40.10:FF:000557">
    <property type="entry name" value="Pentatricopeptide repeat-containing protein, chloroplastic"/>
    <property type="match status" value="1"/>
</dbReference>
<dbReference type="Pfam" id="PF01535">
    <property type="entry name" value="PPR"/>
    <property type="match status" value="3"/>
</dbReference>
<dbReference type="GO" id="GO:0009451">
    <property type="term" value="P:RNA modification"/>
    <property type="evidence" value="ECO:0007669"/>
    <property type="project" value="InterPro"/>
</dbReference>
<dbReference type="InterPro" id="IPR002885">
    <property type="entry name" value="PPR_rpt"/>
</dbReference>
<dbReference type="InterPro" id="IPR046960">
    <property type="entry name" value="PPR_At4g14850-like_plant"/>
</dbReference>
<evidence type="ECO:0008006" key="6">
    <source>
        <dbReference type="Google" id="ProtNLM"/>
    </source>
</evidence>
<feature type="repeat" description="PPR" evidence="3">
    <location>
        <begin position="185"/>
        <end position="215"/>
    </location>
</feature>
<reference evidence="4" key="1">
    <citation type="submission" date="2023-10" db="EMBL/GenBank/DDBJ databases">
        <title>Chromosome-level genome of the transformable northern wattle, Acacia crassicarpa.</title>
        <authorList>
            <person name="Massaro I."/>
            <person name="Sinha N.R."/>
            <person name="Poethig S."/>
            <person name="Leichty A.R."/>
        </authorList>
    </citation>
    <scope>NUCLEOTIDE SEQUENCE</scope>
    <source>
        <strain evidence="4">Acra3RX</strain>
        <tissue evidence="4">Leaf</tissue>
    </source>
</reference>
<dbReference type="FunFam" id="1.25.40.10:FF:001497">
    <property type="entry name" value="Pentatricopeptide repeat-containing protein, chloroplastic"/>
    <property type="match status" value="1"/>
</dbReference>
<dbReference type="Proteomes" id="UP001293593">
    <property type="component" value="Unassembled WGS sequence"/>
</dbReference>
<feature type="repeat" description="PPR" evidence="3">
    <location>
        <begin position="216"/>
        <end position="250"/>
    </location>
</feature>
<dbReference type="NCBIfam" id="TIGR00756">
    <property type="entry name" value="PPR"/>
    <property type="match status" value="5"/>
</dbReference>
<evidence type="ECO:0000256" key="2">
    <source>
        <dbReference type="ARBA" id="ARBA00022737"/>
    </source>
</evidence>
<evidence type="ECO:0000256" key="1">
    <source>
        <dbReference type="ARBA" id="ARBA00006643"/>
    </source>
</evidence>
<accession>A0AAE1MY67</accession>
<feature type="repeat" description="PPR" evidence="3">
    <location>
        <begin position="278"/>
        <end position="312"/>
    </location>
</feature>
<name>A0AAE1MY67_9FABA</name>
<feature type="repeat" description="PPR" evidence="3">
    <location>
        <begin position="379"/>
        <end position="413"/>
    </location>
</feature>
<evidence type="ECO:0000313" key="5">
    <source>
        <dbReference type="Proteomes" id="UP001293593"/>
    </source>
</evidence>
<dbReference type="Pfam" id="PF20431">
    <property type="entry name" value="E_motif"/>
    <property type="match status" value="1"/>
</dbReference>
<evidence type="ECO:0000313" key="4">
    <source>
        <dbReference type="EMBL" id="KAK4279412.1"/>
    </source>
</evidence>
<dbReference type="EMBL" id="JAWXYG010000002">
    <property type="protein sequence ID" value="KAK4279412.1"/>
    <property type="molecule type" value="Genomic_DNA"/>
</dbReference>